<evidence type="ECO:0000313" key="15">
    <source>
        <dbReference type="Proteomes" id="UP000730161"/>
    </source>
</evidence>
<keyword evidence="10 12" id="KW-0456">Lyase</keyword>
<dbReference type="CDD" id="cd06446">
    <property type="entry name" value="Trp-synth_B"/>
    <property type="match status" value="1"/>
</dbReference>
<evidence type="ECO:0000256" key="8">
    <source>
        <dbReference type="ARBA" id="ARBA00022898"/>
    </source>
</evidence>
<evidence type="ECO:0000256" key="4">
    <source>
        <dbReference type="ARBA" id="ARBA00009982"/>
    </source>
</evidence>
<feature type="domain" description="Tryptophan synthase beta chain-like PALP" evidence="13">
    <location>
        <begin position="74"/>
        <end position="414"/>
    </location>
</feature>
<evidence type="ECO:0000256" key="12">
    <source>
        <dbReference type="HAMAP-Rule" id="MF_00133"/>
    </source>
</evidence>
<comment type="subunit">
    <text evidence="5 12">Tetramer of two alpha and two beta chains.</text>
</comment>
<evidence type="ECO:0000256" key="1">
    <source>
        <dbReference type="ARBA" id="ARBA00001933"/>
    </source>
</evidence>
<dbReference type="PANTHER" id="PTHR48077:SF6">
    <property type="entry name" value="TRYPTOPHAN SYNTHASE"/>
    <property type="match status" value="1"/>
</dbReference>
<gene>
    <name evidence="12" type="primary">trpB</name>
    <name evidence="14" type="ORF">RJ53_05270</name>
</gene>
<dbReference type="InterPro" id="IPR006653">
    <property type="entry name" value="Trp_synth_b_CS"/>
</dbReference>
<reference evidence="14" key="1">
    <citation type="submission" date="2014-12" db="EMBL/GenBank/DDBJ databases">
        <authorList>
            <person name="Huang H.-H."/>
            <person name="Chen S.-C."/>
            <person name="Lai M.-C."/>
        </authorList>
    </citation>
    <scope>NUCLEOTIDE SEQUENCE</scope>
    <source>
        <strain evidence="14">K1F9705b</strain>
    </source>
</reference>
<dbReference type="EMBL" id="JWHL01000006">
    <property type="protein sequence ID" value="MBR1368945.1"/>
    <property type="molecule type" value="Genomic_DNA"/>
</dbReference>
<dbReference type="GO" id="GO:0052684">
    <property type="term" value="F:L-serine hydro-lyase (adding indole, L-tryptophan-forming) activity"/>
    <property type="evidence" value="ECO:0007669"/>
    <property type="project" value="TreeGrafter"/>
</dbReference>
<dbReference type="GO" id="GO:0005737">
    <property type="term" value="C:cytoplasm"/>
    <property type="evidence" value="ECO:0007669"/>
    <property type="project" value="TreeGrafter"/>
</dbReference>
<dbReference type="PIRSF" id="PIRSF500824">
    <property type="entry name" value="TrpB_prok"/>
    <property type="match status" value="1"/>
</dbReference>
<dbReference type="SUPFAM" id="SSF53686">
    <property type="entry name" value="Tryptophan synthase beta subunit-like PLP-dependent enzymes"/>
    <property type="match status" value="1"/>
</dbReference>
<name>A0A8J7W9S2_9EURY</name>
<dbReference type="Gene3D" id="3.40.50.1100">
    <property type="match status" value="2"/>
</dbReference>
<comment type="function">
    <text evidence="2 12">The beta subunit is responsible for the synthesis of L-tryptophan from indole and L-serine.</text>
</comment>
<dbReference type="HAMAP" id="MF_00133">
    <property type="entry name" value="Trp_synth_beta"/>
    <property type="match status" value="1"/>
</dbReference>
<comment type="caution">
    <text evidence="14">The sequence shown here is derived from an EMBL/GenBank/DDBJ whole genome shotgun (WGS) entry which is preliminary data.</text>
</comment>
<evidence type="ECO:0000256" key="7">
    <source>
        <dbReference type="ARBA" id="ARBA00022822"/>
    </source>
</evidence>
<dbReference type="InterPro" id="IPR001926">
    <property type="entry name" value="TrpB-like_PALP"/>
</dbReference>
<evidence type="ECO:0000313" key="14">
    <source>
        <dbReference type="EMBL" id="MBR1368945.1"/>
    </source>
</evidence>
<proteinExistence type="inferred from homology"/>
<evidence type="ECO:0000256" key="6">
    <source>
        <dbReference type="ARBA" id="ARBA00022605"/>
    </source>
</evidence>
<dbReference type="NCBIfam" id="TIGR01415">
    <property type="entry name" value="trpB_rel"/>
    <property type="match status" value="1"/>
</dbReference>
<dbReference type="GO" id="GO:0030170">
    <property type="term" value="F:pyridoxal phosphate binding"/>
    <property type="evidence" value="ECO:0007669"/>
    <property type="project" value="InterPro"/>
</dbReference>
<dbReference type="RefSeq" id="WP_211530604.1">
    <property type="nucleotide sequence ID" value="NZ_JWHL01000006.1"/>
</dbReference>
<dbReference type="NCBIfam" id="NF009057">
    <property type="entry name" value="PRK12391.1"/>
    <property type="match status" value="1"/>
</dbReference>
<accession>A0A8J7W9S2</accession>
<keyword evidence="8 12" id="KW-0663">Pyridoxal phosphate</keyword>
<dbReference type="InterPro" id="IPR036052">
    <property type="entry name" value="TrpB-like_PALP_sf"/>
</dbReference>
<comment type="cofactor">
    <cofactor evidence="1 12">
        <name>pyridoxal 5'-phosphate</name>
        <dbReference type="ChEBI" id="CHEBI:597326"/>
    </cofactor>
</comment>
<keyword evidence="15" id="KW-1185">Reference proteome</keyword>
<keyword evidence="6 12" id="KW-0028">Amino-acid biosynthesis</keyword>
<dbReference type="InterPro" id="IPR006316">
    <property type="entry name" value="Trp_synth_b-like"/>
</dbReference>
<evidence type="ECO:0000256" key="9">
    <source>
        <dbReference type="ARBA" id="ARBA00023141"/>
    </source>
</evidence>
<dbReference type="InterPro" id="IPR006654">
    <property type="entry name" value="Trp_synth_beta"/>
</dbReference>
<evidence type="ECO:0000256" key="5">
    <source>
        <dbReference type="ARBA" id="ARBA00011270"/>
    </source>
</evidence>
<dbReference type="PANTHER" id="PTHR48077">
    <property type="entry name" value="TRYPTOPHAN SYNTHASE-RELATED"/>
    <property type="match status" value="1"/>
</dbReference>
<dbReference type="UniPathway" id="UPA00035">
    <property type="reaction ID" value="UER00044"/>
</dbReference>
<comment type="catalytic activity">
    <reaction evidence="11 12">
        <text>(1S,2R)-1-C-(indol-3-yl)glycerol 3-phosphate + L-serine = D-glyceraldehyde 3-phosphate + L-tryptophan + H2O</text>
        <dbReference type="Rhea" id="RHEA:10532"/>
        <dbReference type="ChEBI" id="CHEBI:15377"/>
        <dbReference type="ChEBI" id="CHEBI:33384"/>
        <dbReference type="ChEBI" id="CHEBI:57912"/>
        <dbReference type="ChEBI" id="CHEBI:58866"/>
        <dbReference type="ChEBI" id="CHEBI:59776"/>
        <dbReference type="EC" id="4.2.1.20"/>
    </reaction>
</comment>
<dbReference type="EC" id="4.2.1.20" evidence="12"/>
<organism evidence="14 15">
    <name type="scientific">Methanocalculus chunghsingensis</name>
    <dbReference type="NCBI Taxonomy" id="156457"/>
    <lineage>
        <taxon>Archaea</taxon>
        <taxon>Methanobacteriati</taxon>
        <taxon>Methanobacteriota</taxon>
        <taxon>Stenosarchaea group</taxon>
        <taxon>Methanomicrobia</taxon>
        <taxon>Methanomicrobiales</taxon>
        <taxon>Methanocalculaceae</taxon>
        <taxon>Methanocalculus</taxon>
    </lineage>
</organism>
<dbReference type="InterPro" id="IPR023026">
    <property type="entry name" value="Trp_synth_beta/beta-like"/>
</dbReference>
<dbReference type="PROSITE" id="PS00168">
    <property type="entry name" value="TRP_SYNTHASE_BETA"/>
    <property type="match status" value="1"/>
</dbReference>
<evidence type="ECO:0000259" key="13">
    <source>
        <dbReference type="Pfam" id="PF00291"/>
    </source>
</evidence>
<comment type="similarity">
    <text evidence="4 12">Belongs to the TrpB family.</text>
</comment>
<dbReference type="PIRSF" id="PIRSF001413">
    <property type="entry name" value="Trp_syn_beta"/>
    <property type="match status" value="1"/>
</dbReference>
<evidence type="ECO:0000256" key="2">
    <source>
        <dbReference type="ARBA" id="ARBA00002786"/>
    </source>
</evidence>
<feature type="modified residue" description="N6-(pyridoxal phosphate)lysine" evidence="12">
    <location>
        <position position="111"/>
    </location>
</feature>
<sequence>MQTKIYLDEESIPRTWYNIQADLPTPLDPPLHPATGRPVIPDDLAPIFPKELILQEMSQQRDIPVPDEVREILKLWRPAPLYRAHRLEKYLKTPAKIYYKYEGVSPAGSHKPNTAIPQAYYNMKEGIERIATETGAGQWGSALAFATNIFDLECTIYMVRSSYAHKPYRKSMMHVWGAECIPSPSTKTAAGRAVLEKDPETTGSLGIAISEAVEDAAINANTHYALGSVLNHVCLHQTVIGLEAREQLATVDSYPDVVIGSVGGGSNFAGIAFPFAGDILTGKAEGTEIIGVEPAACPTMTKGLYEYDYGDVAGLTPMLKMYTLGHEFVPPSLHSGGLRYHGDSPIVSRLVHDGIITPVSYFQNEVFAAAEVFARTEGIIVAPEAAHAVKGAIDVALECRKTGEEKTILFCNSGHGHFDMTAYDAYHAGEIIDYECPDDLIRESLSHLPKVR</sequence>
<evidence type="ECO:0000256" key="3">
    <source>
        <dbReference type="ARBA" id="ARBA00004733"/>
    </source>
</evidence>
<protein>
    <recommendedName>
        <fullName evidence="12">Tryptophan synthase beta chain</fullName>
        <ecNumber evidence="12">4.2.1.20</ecNumber>
    </recommendedName>
</protein>
<dbReference type="AlphaFoldDB" id="A0A8J7W9S2"/>
<comment type="pathway">
    <text evidence="3 12">Amino-acid biosynthesis; L-tryptophan biosynthesis; L-tryptophan from chorismate: step 5/5.</text>
</comment>
<keyword evidence="7 12" id="KW-0822">Tryptophan biosynthesis</keyword>
<keyword evidence="9 12" id="KW-0057">Aromatic amino acid biosynthesis</keyword>
<dbReference type="Pfam" id="PF00291">
    <property type="entry name" value="PALP"/>
    <property type="match status" value="1"/>
</dbReference>
<evidence type="ECO:0000256" key="10">
    <source>
        <dbReference type="ARBA" id="ARBA00023239"/>
    </source>
</evidence>
<evidence type="ECO:0000256" key="11">
    <source>
        <dbReference type="ARBA" id="ARBA00049047"/>
    </source>
</evidence>
<dbReference type="GO" id="GO:0004834">
    <property type="term" value="F:tryptophan synthase activity"/>
    <property type="evidence" value="ECO:0007669"/>
    <property type="project" value="UniProtKB-UniRule"/>
</dbReference>
<dbReference type="OrthoDB" id="371827at2157"/>
<dbReference type="Proteomes" id="UP000730161">
    <property type="component" value="Unassembled WGS sequence"/>
</dbReference>